<dbReference type="EMBL" id="BT036481">
    <property type="protein sequence ID" value="ACF81486.1"/>
    <property type="molecule type" value="mRNA"/>
</dbReference>
<evidence type="ECO:0000256" key="1">
    <source>
        <dbReference type="SAM" id="MobiDB-lite"/>
    </source>
</evidence>
<proteinExistence type="evidence at transcript level"/>
<dbReference type="AlphaFoldDB" id="B4FH93"/>
<reference evidence="2" key="1">
    <citation type="journal article" date="2009" name="PLoS Genet.">
        <title>Sequencing, mapping, and analysis of 27,455 maize full-length cDNAs.</title>
        <authorList>
            <person name="Soderlund C."/>
            <person name="Descour A."/>
            <person name="Kudrna D."/>
            <person name="Bomhoff M."/>
            <person name="Boyd L."/>
            <person name="Currie J."/>
            <person name="Angelova A."/>
            <person name="Collura K."/>
            <person name="Wissotski M."/>
            <person name="Ashley E."/>
            <person name="Morrow D."/>
            <person name="Fernandes J."/>
            <person name="Walbot V."/>
            <person name="Yu Y."/>
        </authorList>
    </citation>
    <scope>NUCLEOTIDE SEQUENCE</scope>
    <source>
        <strain evidence="2">B73</strain>
    </source>
</reference>
<feature type="compositionally biased region" description="Pro residues" evidence="1">
    <location>
        <begin position="10"/>
        <end position="31"/>
    </location>
</feature>
<protein>
    <submittedName>
        <fullName evidence="2">Uncharacterized protein</fullName>
    </submittedName>
</protein>
<feature type="region of interest" description="Disordered" evidence="1">
    <location>
        <begin position="1"/>
        <end position="31"/>
    </location>
</feature>
<organism evidence="2">
    <name type="scientific">Zea mays</name>
    <name type="common">Maize</name>
    <dbReference type="NCBI Taxonomy" id="4577"/>
    <lineage>
        <taxon>Eukaryota</taxon>
        <taxon>Viridiplantae</taxon>
        <taxon>Streptophyta</taxon>
        <taxon>Embryophyta</taxon>
        <taxon>Tracheophyta</taxon>
        <taxon>Spermatophyta</taxon>
        <taxon>Magnoliopsida</taxon>
        <taxon>Liliopsida</taxon>
        <taxon>Poales</taxon>
        <taxon>Poaceae</taxon>
        <taxon>PACMAD clade</taxon>
        <taxon>Panicoideae</taxon>
        <taxon>Andropogonodae</taxon>
        <taxon>Andropogoneae</taxon>
        <taxon>Tripsacinae</taxon>
        <taxon>Zea</taxon>
    </lineage>
</organism>
<evidence type="ECO:0000313" key="2">
    <source>
        <dbReference type="EMBL" id="ACF81486.1"/>
    </source>
</evidence>
<sequence length="127" mass="14487">MDARARPRPRPPWTPPHWPHPPWKPSPRPPLAPTPSAVEWIWNLTPLSCSHVHDASKPEPSAAGMVYISAPASELYDFLYRNLFESLERESCVLFRLTMVPVLFRRSAEFLLIAGGNERTDQQPSFD</sequence>
<accession>B4FH93</accession>
<name>B4FH93_MAIZE</name>